<keyword evidence="1" id="KW-0732">Signal</keyword>
<comment type="caution">
    <text evidence="2">The sequence shown here is derived from an EMBL/GenBank/DDBJ whole genome shotgun (WGS) entry which is preliminary data.</text>
</comment>
<protein>
    <submittedName>
        <fullName evidence="2">Uncharacterized protein</fullName>
    </submittedName>
</protein>
<feature type="chain" id="PRO_5009518655" evidence="1">
    <location>
        <begin position="29"/>
        <end position="356"/>
    </location>
</feature>
<dbReference type="AlphaFoldDB" id="A0A1F5FWI4"/>
<sequence>MIIKKNNFWKVFIAFVVLTAVIGGCAPSATTTTAFCGYLVGDGTYSSEIKEDNGIVYPGEEVYDDTSFYDFRTVPCNSRNYVINDGTKYRGEGENKEQIGDFHSPISASTSTRTPVLVTGEANWTLNQGYEPMVVFWEICQKYKCWNENENVSDDANFSSVGWNGMLSEKFLPAFSFAIKMAVAQLDDDIIDNTKRNEEIEKLMPQYFKEFIRRTHGHSDIDIFCGSGDSFWLDENNRGENGTFHCADVRFSIESVELDTEKLKTINSSYLDEQRLKQAEYLYGVEAAQCVLAIQDTVAICQEAGGTCVNNIDYSVCYETNGEANDFSPTLIVIPTEDFGNTGAGTSATPEATPGP</sequence>
<dbReference type="Proteomes" id="UP000179237">
    <property type="component" value="Unassembled WGS sequence"/>
</dbReference>
<accession>A0A1F5FWI4</accession>
<gene>
    <name evidence="2" type="ORF">A2572_00445</name>
</gene>
<evidence type="ECO:0000256" key="1">
    <source>
        <dbReference type="SAM" id="SignalP"/>
    </source>
</evidence>
<proteinExistence type="predicted"/>
<dbReference type="PROSITE" id="PS51257">
    <property type="entry name" value="PROKAR_LIPOPROTEIN"/>
    <property type="match status" value="1"/>
</dbReference>
<name>A0A1F5FWI4_9BACT</name>
<reference evidence="2 3" key="1">
    <citation type="journal article" date="2016" name="Nat. Commun.">
        <title>Thousands of microbial genomes shed light on interconnected biogeochemical processes in an aquifer system.</title>
        <authorList>
            <person name="Anantharaman K."/>
            <person name="Brown C.T."/>
            <person name="Hug L.A."/>
            <person name="Sharon I."/>
            <person name="Castelle C.J."/>
            <person name="Probst A.J."/>
            <person name="Thomas B.C."/>
            <person name="Singh A."/>
            <person name="Wilkins M.J."/>
            <person name="Karaoz U."/>
            <person name="Brodie E.L."/>
            <person name="Williams K.H."/>
            <person name="Hubbard S.S."/>
            <person name="Banfield J.F."/>
        </authorList>
    </citation>
    <scope>NUCLEOTIDE SEQUENCE [LARGE SCALE GENOMIC DNA]</scope>
</reference>
<feature type="signal peptide" evidence="1">
    <location>
        <begin position="1"/>
        <end position="28"/>
    </location>
</feature>
<evidence type="ECO:0000313" key="3">
    <source>
        <dbReference type="Proteomes" id="UP000179237"/>
    </source>
</evidence>
<evidence type="ECO:0000313" key="2">
    <source>
        <dbReference type="EMBL" id="OGD83986.1"/>
    </source>
</evidence>
<dbReference type="EMBL" id="MFAQ01000004">
    <property type="protein sequence ID" value="OGD83986.1"/>
    <property type="molecule type" value="Genomic_DNA"/>
</dbReference>
<organism evidence="2 3">
    <name type="scientific">Candidatus Collierbacteria bacterium RIFOXYD1_FULL_40_9</name>
    <dbReference type="NCBI Taxonomy" id="1817731"/>
    <lineage>
        <taxon>Bacteria</taxon>
        <taxon>Candidatus Collieribacteriota</taxon>
    </lineage>
</organism>